<comment type="subcellular location">
    <subcellularLocation>
        <location evidence="6">Cytoplasm</location>
    </subcellularLocation>
    <subcellularLocation>
        <location evidence="6">Nucleus</location>
    </subcellularLocation>
</comment>
<dbReference type="GO" id="GO:0005737">
    <property type="term" value="C:cytoplasm"/>
    <property type="evidence" value="ECO:0007669"/>
    <property type="project" value="UniProtKB-SubCell"/>
</dbReference>
<evidence type="ECO:0000313" key="10">
    <source>
        <dbReference type="EMBL" id="KXN73093.1"/>
    </source>
</evidence>
<feature type="binding site" evidence="6">
    <location>
        <position position="139"/>
    </location>
    <ligand>
        <name>S-adenosyl-L-methionine</name>
        <dbReference type="ChEBI" id="CHEBI:59789"/>
    </ligand>
</feature>
<evidence type="ECO:0000259" key="9">
    <source>
        <dbReference type="Pfam" id="PF04068"/>
    </source>
</evidence>
<dbReference type="InterPro" id="IPR007177">
    <property type="entry name" value="Tsr3_C"/>
</dbReference>
<dbReference type="Pfam" id="PF04068">
    <property type="entry name" value="Fer4_RLI"/>
    <property type="match status" value="1"/>
</dbReference>
<keyword evidence="3 6" id="KW-0698">rRNA processing</keyword>
<evidence type="ECO:0000256" key="1">
    <source>
        <dbReference type="ARBA" id="ARBA00022490"/>
    </source>
</evidence>
<feature type="domain" description="RNase L inhibitor RLI-like possible metal-binding" evidence="9">
    <location>
        <begin position="54"/>
        <end position="82"/>
    </location>
</feature>
<dbReference type="GO" id="GO:0005634">
    <property type="term" value="C:nucleus"/>
    <property type="evidence" value="ECO:0007669"/>
    <property type="project" value="UniProtKB-SubCell"/>
</dbReference>
<dbReference type="Pfam" id="PF04034">
    <property type="entry name" value="Ribo_biogen_C"/>
    <property type="match status" value="1"/>
</dbReference>
<feature type="compositionally biased region" description="Polar residues" evidence="7">
    <location>
        <begin position="8"/>
        <end position="19"/>
    </location>
</feature>
<gene>
    <name evidence="6" type="primary">TSR3</name>
    <name evidence="10" type="ORF">CONCODRAFT_68522</name>
</gene>
<feature type="compositionally biased region" description="Acidic residues" evidence="7">
    <location>
        <begin position="259"/>
        <end position="268"/>
    </location>
</feature>
<dbReference type="PANTHER" id="PTHR20426:SF0">
    <property type="entry name" value="18S RRNA AMINOCARBOXYPROPYLTRANSFERASE"/>
    <property type="match status" value="1"/>
</dbReference>
<sequence length="328" mass="37973">MVKKHSNSQKNYSKTSRNASRLEKFLKNTEQLPNHSNDLEPSEEVEQIKLPFNVAMWDFDHCDPKRCSGKKMSRMGLIKTLNVSTPFHGIALSPQGEIAVSPGDKEIVEKYGIAVVEASWARIEEVPFRRMRIRNNRLLPYLVATNPVNYGRPLRLNCVEAVAACCYIMGYKDLGDLYMSKFSWGHAFYEVNEELLVKYSQCSNSKDVVQVQADYLKMIETETMMKNVKLSDKKKSANSDDEGDEDDDLMRNPNHRNDEEDEEDESDNDSLLQRNPNHAYDDSEEEEEEDDLLQRNPNHNYSDDEESDDSLLQRNPNHRYDDESEEEN</sequence>
<evidence type="ECO:0000256" key="6">
    <source>
        <dbReference type="HAMAP-Rule" id="MF_03146"/>
    </source>
</evidence>
<evidence type="ECO:0000256" key="3">
    <source>
        <dbReference type="ARBA" id="ARBA00022552"/>
    </source>
</evidence>
<dbReference type="OrthoDB" id="10262062at2759"/>
<dbReference type="EMBL" id="KQ964441">
    <property type="protein sequence ID" value="KXN73093.1"/>
    <property type="molecule type" value="Genomic_DNA"/>
</dbReference>
<proteinExistence type="inferred from homology"/>
<dbReference type="NCBIfam" id="NF002621">
    <property type="entry name" value="PRK02287.1"/>
    <property type="match status" value="1"/>
</dbReference>
<feature type="binding site" evidence="6">
    <location>
        <position position="68"/>
    </location>
    <ligand>
        <name>S-adenosyl-L-methionine</name>
        <dbReference type="ChEBI" id="CHEBI:59789"/>
    </ligand>
</feature>
<dbReference type="GO" id="GO:0000455">
    <property type="term" value="P:enzyme-directed rRNA pseudouridine synthesis"/>
    <property type="evidence" value="ECO:0007669"/>
    <property type="project" value="UniProtKB-UniRule"/>
</dbReference>
<dbReference type="AlphaFoldDB" id="A0A137PDL4"/>
<comment type="catalytic activity">
    <reaction evidence="6">
        <text>an N(1)-methylpseudouridine in rRNA + S-adenosyl-L-methionine = N(1)-methyl-N(3)-[(3S)-3-amino-3-carboxypropyl]pseudouridine in rRNA + S-methyl-5'-thioadenosine + H(+)</text>
        <dbReference type="Rhea" id="RHEA:63296"/>
        <dbReference type="Rhea" id="RHEA-COMP:11634"/>
        <dbReference type="Rhea" id="RHEA-COMP:16310"/>
        <dbReference type="ChEBI" id="CHEBI:15378"/>
        <dbReference type="ChEBI" id="CHEBI:17509"/>
        <dbReference type="ChEBI" id="CHEBI:59789"/>
        <dbReference type="ChEBI" id="CHEBI:74890"/>
        <dbReference type="ChEBI" id="CHEBI:146234"/>
        <dbReference type="EC" id="2.5.1.157"/>
    </reaction>
</comment>
<dbReference type="HAMAP" id="MF_01116">
    <property type="entry name" value="TSR3"/>
    <property type="match status" value="1"/>
</dbReference>
<feature type="compositionally biased region" description="Acidic residues" evidence="7">
    <location>
        <begin position="239"/>
        <end position="248"/>
    </location>
</feature>
<evidence type="ECO:0000256" key="7">
    <source>
        <dbReference type="SAM" id="MobiDB-lite"/>
    </source>
</evidence>
<comment type="catalytic activity">
    <reaction evidence="6">
        <text>N(1)-methylpseudouridine(1191) in yeast 18S rRNA + S-adenosyl-L-methionine = N(1)-methyl-N(3)-[(3S)-3-amino-3-carboxypropyl]pseudouridine(1191) in yeast 18S rRNA + S-methyl-5'-thioadenosine + H(+)</text>
        <dbReference type="Rhea" id="RHEA:63300"/>
        <dbReference type="Rhea" id="RHEA-COMP:13852"/>
        <dbReference type="Rhea" id="RHEA-COMP:16309"/>
        <dbReference type="ChEBI" id="CHEBI:15378"/>
        <dbReference type="ChEBI" id="CHEBI:17509"/>
        <dbReference type="ChEBI" id="CHEBI:59789"/>
        <dbReference type="ChEBI" id="CHEBI:74890"/>
        <dbReference type="ChEBI" id="CHEBI:146234"/>
    </reaction>
</comment>
<keyword evidence="5 6" id="KW-0949">S-adenosyl-L-methionine</keyword>
<keyword evidence="2 6" id="KW-0690">Ribosome biogenesis</keyword>
<organism evidence="10 11">
    <name type="scientific">Conidiobolus coronatus (strain ATCC 28846 / CBS 209.66 / NRRL 28638)</name>
    <name type="common">Delacroixia coronata</name>
    <dbReference type="NCBI Taxonomy" id="796925"/>
    <lineage>
        <taxon>Eukaryota</taxon>
        <taxon>Fungi</taxon>
        <taxon>Fungi incertae sedis</taxon>
        <taxon>Zoopagomycota</taxon>
        <taxon>Entomophthoromycotina</taxon>
        <taxon>Entomophthoromycetes</taxon>
        <taxon>Entomophthorales</taxon>
        <taxon>Ancylistaceae</taxon>
        <taxon>Conidiobolus</taxon>
    </lineage>
</organism>
<evidence type="ECO:0000256" key="5">
    <source>
        <dbReference type="ARBA" id="ARBA00022691"/>
    </source>
</evidence>
<dbReference type="EC" id="2.5.1.157" evidence="6"/>
<dbReference type="GO" id="GO:0106388">
    <property type="term" value="F:rRNA small subunit aminocarboxypropyltransferase activity"/>
    <property type="evidence" value="ECO:0007669"/>
    <property type="project" value="UniProtKB-EC"/>
</dbReference>
<feature type="domain" description="16S/18S rRNA aminocarboxypropyltransferase Tsr3 C-terminal" evidence="8">
    <location>
        <begin position="90"/>
        <end position="216"/>
    </location>
</feature>
<feature type="compositionally biased region" description="Acidic residues" evidence="7">
    <location>
        <begin position="282"/>
        <end position="291"/>
    </location>
</feature>
<dbReference type="GO" id="GO:0030490">
    <property type="term" value="P:maturation of SSU-rRNA"/>
    <property type="evidence" value="ECO:0007669"/>
    <property type="project" value="TreeGrafter"/>
</dbReference>
<accession>A0A137PDL4</accession>
<dbReference type="STRING" id="796925.A0A137PDL4"/>
<evidence type="ECO:0000313" key="11">
    <source>
        <dbReference type="Proteomes" id="UP000070444"/>
    </source>
</evidence>
<comment type="function">
    <text evidence="6">Aminocarboxypropyltransferase that catalyzes the aminocarboxypropyl transfer on pseudouridine at position 1191 (Psi1191) in 18S rRNA. It constitutes the last step in biosynthesis of the hypermodified N1-methyl-N3-(3-amino-3-carboxypropyl) pseudouridine (m1acp3-Psi) conserved in eukaryotic 18S rRNA.</text>
</comment>
<keyword evidence="11" id="KW-1185">Reference proteome</keyword>
<evidence type="ECO:0000256" key="4">
    <source>
        <dbReference type="ARBA" id="ARBA00022679"/>
    </source>
</evidence>
<dbReference type="GO" id="GO:1904047">
    <property type="term" value="F:S-adenosyl-L-methionine binding"/>
    <property type="evidence" value="ECO:0007669"/>
    <property type="project" value="UniProtKB-UniRule"/>
</dbReference>
<dbReference type="InterPro" id="IPR007209">
    <property type="entry name" value="RNaseL-inhib-like_metal-bd_dom"/>
</dbReference>
<feature type="binding site" evidence="6">
    <location>
        <position position="116"/>
    </location>
    <ligand>
        <name>S-adenosyl-L-methionine</name>
        <dbReference type="ChEBI" id="CHEBI:59789"/>
    </ligand>
</feature>
<evidence type="ECO:0000259" key="8">
    <source>
        <dbReference type="Pfam" id="PF04034"/>
    </source>
</evidence>
<keyword evidence="4 6" id="KW-0808">Transferase</keyword>
<feature type="region of interest" description="Disordered" evidence="7">
    <location>
        <begin position="230"/>
        <end position="328"/>
    </location>
</feature>
<name>A0A137PDL4_CONC2</name>
<protein>
    <recommendedName>
        <fullName evidence="6">18S rRNA aminocarboxypropyltransferase</fullName>
        <ecNumber evidence="6">2.5.1.157</ecNumber>
    </recommendedName>
</protein>
<dbReference type="InterPro" id="IPR022968">
    <property type="entry name" value="Tsr3-like"/>
</dbReference>
<evidence type="ECO:0000256" key="2">
    <source>
        <dbReference type="ARBA" id="ARBA00022517"/>
    </source>
</evidence>
<reference evidence="10 11" key="1">
    <citation type="journal article" date="2015" name="Genome Biol. Evol.">
        <title>Phylogenomic analyses indicate that early fungi evolved digesting cell walls of algal ancestors of land plants.</title>
        <authorList>
            <person name="Chang Y."/>
            <person name="Wang S."/>
            <person name="Sekimoto S."/>
            <person name="Aerts A.L."/>
            <person name="Choi C."/>
            <person name="Clum A."/>
            <person name="LaButti K.M."/>
            <person name="Lindquist E.A."/>
            <person name="Yee Ngan C."/>
            <person name="Ohm R.A."/>
            <person name="Salamov A.A."/>
            <person name="Grigoriev I.V."/>
            <person name="Spatafora J.W."/>
            <person name="Berbee M.L."/>
        </authorList>
    </citation>
    <scope>NUCLEOTIDE SEQUENCE [LARGE SCALE GENOMIC DNA]</scope>
    <source>
        <strain evidence="10 11">NRRL 28638</strain>
    </source>
</reference>
<keyword evidence="1 6" id="KW-0963">Cytoplasm</keyword>
<keyword evidence="6" id="KW-0539">Nucleus</keyword>
<comment type="caution">
    <text evidence="6">Lacks conserved residue(s) required for the propagation of feature annotation.</text>
</comment>
<dbReference type="PANTHER" id="PTHR20426">
    <property type="entry name" value="RIBOSOME BIOGENESIS PROTEIN TSR3 HOMOLOG"/>
    <property type="match status" value="1"/>
</dbReference>
<feature type="region of interest" description="Disordered" evidence="7">
    <location>
        <begin position="1"/>
        <end position="43"/>
    </location>
</feature>
<comment type="similarity">
    <text evidence="6">Belongs to the TDD superfamily. TSR3 family.</text>
</comment>
<dbReference type="Proteomes" id="UP000070444">
    <property type="component" value="Unassembled WGS sequence"/>
</dbReference>